<protein>
    <recommendedName>
        <fullName evidence="2">Bacteriophage abortive infection AbiH</fullName>
    </recommendedName>
</protein>
<organism evidence="1">
    <name type="scientific">termite gut metagenome</name>
    <dbReference type="NCBI Taxonomy" id="433724"/>
    <lineage>
        <taxon>unclassified sequences</taxon>
        <taxon>metagenomes</taxon>
        <taxon>organismal metagenomes</taxon>
    </lineage>
</organism>
<sequence>MSIAKKIKKPHQLLLLIRMNNLVIIGNGFDLAHGLKTSYTNFIDDLIKCAFTEQYSPAKKLEGILVIPDRHIVNRDDLFDAIKNYDGFTPIIRCLLDKRHSQYWCDIEREYFDLLLSIDSKKSIKNYADVKKLNLDFQRIKQELDNYLSSQEIRNCLKGYKILLSYLCDNKSLVLNFNYTDTIERLYTNEVKSNRLVHIHGELKSDSNPMIFGFSANDSESLNLVDKENNEYLRHIKRHEYKMTDNEARLKEFLNQHRYIEVSILGHSCGLSDKHILGLIFNHKNVSSIRVYYYEDKESYFNLRTNIFRIMRDYNTYGDRLIDFRNSTRMPQWDDSDEQHTEMKEFILKLKRQDKENEEMENLNYIGSLLH</sequence>
<proteinExistence type="predicted"/>
<dbReference type="EMBL" id="SNRY01001646">
    <property type="protein sequence ID" value="KAA6329453.1"/>
    <property type="molecule type" value="Genomic_DNA"/>
</dbReference>
<accession>A0A5J4R9Q5</accession>
<dbReference type="Pfam" id="PF14253">
    <property type="entry name" value="AbiH"/>
    <property type="match status" value="1"/>
</dbReference>
<evidence type="ECO:0008006" key="2">
    <source>
        <dbReference type="Google" id="ProtNLM"/>
    </source>
</evidence>
<comment type="caution">
    <text evidence="1">The sequence shown here is derived from an EMBL/GenBank/DDBJ whole genome shotgun (WGS) entry which is preliminary data.</text>
</comment>
<gene>
    <name evidence="1" type="ORF">EZS27_021739</name>
</gene>
<dbReference type="AlphaFoldDB" id="A0A5J4R9Q5"/>
<reference evidence="1" key="1">
    <citation type="submission" date="2019-03" db="EMBL/GenBank/DDBJ databases">
        <title>Single cell metagenomics reveals metabolic interactions within the superorganism composed of flagellate Streblomastix strix and complex community of Bacteroidetes bacteria on its surface.</title>
        <authorList>
            <person name="Treitli S.C."/>
            <person name="Kolisko M."/>
            <person name="Husnik F."/>
            <person name="Keeling P."/>
            <person name="Hampl V."/>
        </authorList>
    </citation>
    <scope>NUCLEOTIDE SEQUENCE</scope>
    <source>
        <strain evidence="1">STM</strain>
    </source>
</reference>
<dbReference type="InterPro" id="IPR025935">
    <property type="entry name" value="AbiH"/>
</dbReference>
<name>A0A5J4R9Q5_9ZZZZ</name>
<evidence type="ECO:0000313" key="1">
    <source>
        <dbReference type="EMBL" id="KAA6329453.1"/>
    </source>
</evidence>